<evidence type="ECO:0000256" key="4">
    <source>
        <dbReference type="ARBA" id="ARBA00023136"/>
    </source>
</evidence>
<protein>
    <submittedName>
        <fullName evidence="8">Uncharacterized protein</fullName>
    </submittedName>
</protein>
<dbReference type="InterPro" id="IPR056739">
    <property type="entry name" value="NfeD_membrane"/>
</dbReference>
<feature type="transmembrane region" description="Helical" evidence="5">
    <location>
        <begin position="605"/>
        <end position="627"/>
    </location>
</feature>
<feature type="transmembrane region" description="Helical" evidence="5">
    <location>
        <begin position="31"/>
        <end position="55"/>
    </location>
</feature>
<dbReference type="EMBL" id="CP036264">
    <property type="protein sequence ID" value="QEF99722.1"/>
    <property type="molecule type" value="Genomic_DNA"/>
</dbReference>
<dbReference type="Proteomes" id="UP000321353">
    <property type="component" value="Chromosome"/>
</dbReference>
<evidence type="ECO:0000313" key="8">
    <source>
        <dbReference type="EMBL" id="QEF99722.1"/>
    </source>
</evidence>
<dbReference type="PANTHER" id="PTHR33507">
    <property type="entry name" value="INNER MEMBRANE PROTEIN YBBJ"/>
    <property type="match status" value="1"/>
</dbReference>
<dbReference type="GO" id="GO:0005886">
    <property type="term" value="C:plasma membrane"/>
    <property type="evidence" value="ECO:0007669"/>
    <property type="project" value="TreeGrafter"/>
</dbReference>
<dbReference type="Gene3D" id="3.90.226.10">
    <property type="entry name" value="2-enoyl-CoA Hydratase, Chain A, domain 1"/>
    <property type="match status" value="1"/>
</dbReference>
<name>A0A5B9MEN8_9BACT</name>
<evidence type="ECO:0000259" key="6">
    <source>
        <dbReference type="Pfam" id="PF01957"/>
    </source>
</evidence>
<feature type="domain" description="NfeD-like C-terminal" evidence="6">
    <location>
        <begin position="691"/>
        <end position="744"/>
    </location>
</feature>
<dbReference type="PANTHER" id="PTHR33507:SF3">
    <property type="entry name" value="INNER MEMBRANE PROTEIN YBBJ"/>
    <property type="match status" value="1"/>
</dbReference>
<evidence type="ECO:0000256" key="3">
    <source>
        <dbReference type="ARBA" id="ARBA00022989"/>
    </source>
</evidence>
<sequence length="745" mass="79523">MWPALSGNDFYKRQRPRPGAFVPYNQTCVVFVVYGVGVVTFRAWFSFAFLALLWIPPGFAADAESGYVVDVPVPLGSQSATALVGQLERLAKSAPADGRLDVVLRYGVDSSGGEATSFEDALKVARAVTGDRLRSLRIVSFVQGTVTGHSLLPILASDTLLLSAEAQLIDASVGESGDDETIVLTYQSIAARRGLFPKPVVSALIDPDVELAWVSKVGGGKSFAAGDDLVKLRETGDVLGEEVWSAAGVPASLSANQLRSARIAAGIVETSEEAAEVLDLAQLTPVDSAAVGGASEGVLLEIAGSISRSRVRRWQSNLNGSLTEGSVNTWLVAFDSNGGDLDQSASLASMFAMPEPPLRSVVGFISTEARSDSALLALSCKPLYMTAESVLGGTGADEISLTDLDNHDELIDTIARATKRPAGLIRGLLCSELEVYRYTNTKTGRVKYSTPADLVAQADDPDLERDRWEKGERIEMKDGLSADRAIELGLADGRSDSIDDVARRSGMEAVPKPVSDRGLVRFVERLGRSQGLMMILLMVGFVALSAEMNAPGMGVPGFLAMVCFGLFFWMNYLAGTAEWLELVLLMLGLACIALEIFVIPGFGVFGIGGLIMTIASIVLMSQTFVLPQNSYQLTVITRGIWAALGGLMGLFGGFVLMRQFFPHLPLFRHLIMETPDAEAIDRAEKLVDFSALLHQTGQTTTPLRPSGKARFGDQIVQVVSDGSMIDKGVSVTVVDVQGAKVVVEE</sequence>
<proteinExistence type="predicted"/>
<organism evidence="8 9">
    <name type="scientific">Stieleria maiorica</name>
    <dbReference type="NCBI Taxonomy" id="2795974"/>
    <lineage>
        <taxon>Bacteria</taxon>
        <taxon>Pseudomonadati</taxon>
        <taxon>Planctomycetota</taxon>
        <taxon>Planctomycetia</taxon>
        <taxon>Pirellulales</taxon>
        <taxon>Pirellulaceae</taxon>
        <taxon>Stieleria</taxon>
    </lineage>
</organism>
<dbReference type="Gene3D" id="2.40.50.140">
    <property type="entry name" value="Nucleic acid-binding proteins"/>
    <property type="match status" value="1"/>
</dbReference>
<dbReference type="InterPro" id="IPR052165">
    <property type="entry name" value="Membrane_assoc_protease"/>
</dbReference>
<feature type="transmembrane region" description="Helical" evidence="5">
    <location>
        <begin position="554"/>
        <end position="572"/>
    </location>
</feature>
<dbReference type="InterPro" id="IPR002810">
    <property type="entry name" value="NfeD-like_C"/>
</dbReference>
<evidence type="ECO:0000259" key="7">
    <source>
        <dbReference type="Pfam" id="PF24961"/>
    </source>
</evidence>
<accession>A0A5B9MEN8</accession>
<comment type="subcellular location">
    <subcellularLocation>
        <location evidence="1">Membrane</location>
        <topology evidence="1">Multi-pass membrane protein</topology>
    </subcellularLocation>
</comment>
<gene>
    <name evidence="8" type="ORF">Mal15_37880</name>
</gene>
<feature type="transmembrane region" description="Helical" evidence="5">
    <location>
        <begin position="639"/>
        <end position="661"/>
    </location>
</feature>
<evidence type="ECO:0000256" key="2">
    <source>
        <dbReference type="ARBA" id="ARBA00022692"/>
    </source>
</evidence>
<keyword evidence="4 5" id="KW-0472">Membrane</keyword>
<evidence type="ECO:0000256" key="5">
    <source>
        <dbReference type="SAM" id="Phobius"/>
    </source>
</evidence>
<dbReference type="KEGG" id="smam:Mal15_37880"/>
<dbReference type="Pfam" id="PF01957">
    <property type="entry name" value="NfeD"/>
    <property type="match status" value="1"/>
</dbReference>
<keyword evidence="3 5" id="KW-1133">Transmembrane helix</keyword>
<feature type="domain" description="NfeD integral membrane" evidence="7">
    <location>
        <begin position="533"/>
        <end position="658"/>
    </location>
</feature>
<feature type="transmembrane region" description="Helical" evidence="5">
    <location>
        <begin position="579"/>
        <end position="599"/>
    </location>
</feature>
<evidence type="ECO:0000313" key="9">
    <source>
        <dbReference type="Proteomes" id="UP000321353"/>
    </source>
</evidence>
<dbReference type="InterPro" id="IPR012340">
    <property type="entry name" value="NA-bd_OB-fold"/>
</dbReference>
<dbReference type="AlphaFoldDB" id="A0A5B9MEN8"/>
<dbReference type="Pfam" id="PF24961">
    <property type="entry name" value="NfeD_membrane"/>
    <property type="match status" value="1"/>
</dbReference>
<keyword evidence="9" id="KW-1185">Reference proteome</keyword>
<evidence type="ECO:0000256" key="1">
    <source>
        <dbReference type="ARBA" id="ARBA00004141"/>
    </source>
</evidence>
<keyword evidence="2 5" id="KW-0812">Transmembrane</keyword>
<reference evidence="8 9" key="1">
    <citation type="submission" date="2019-02" db="EMBL/GenBank/DDBJ databases">
        <title>Planctomycetal bacteria perform biofilm scaping via a novel small molecule.</title>
        <authorList>
            <person name="Jeske O."/>
            <person name="Boedeker C."/>
            <person name="Wiegand S."/>
            <person name="Breitling P."/>
            <person name="Kallscheuer N."/>
            <person name="Jogler M."/>
            <person name="Rohde M."/>
            <person name="Petersen J."/>
            <person name="Medema M.H."/>
            <person name="Surup F."/>
            <person name="Jogler C."/>
        </authorList>
    </citation>
    <scope>NUCLEOTIDE SEQUENCE [LARGE SCALE GENOMIC DNA]</scope>
    <source>
        <strain evidence="8 9">Mal15</strain>
    </source>
</reference>